<dbReference type="STRING" id="80854.MVIS_0476"/>
<keyword evidence="4" id="KW-1185">Reference proteome</keyword>
<proteinExistence type="predicted"/>
<gene>
    <name evidence="2" type="ORF">MT2528_0192</name>
    <name evidence="3" type="ORF">NVI5450_0177</name>
</gene>
<dbReference type="PATRIC" id="fig|80854.5.peg.503"/>
<dbReference type="AlphaFoldDB" id="A0A090I9X7"/>
<organism evidence="3 5">
    <name type="scientific">Moritella viscosa</name>
    <dbReference type="NCBI Taxonomy" id="80854"/>
    <lineage>
        <taxon>Bacteria</taxon>
        <taxon>Pseudomonadati</taxon>
        <taxon>Pseudomonadota</taxon>
        <taxon>Gammaproteobacteria</taxon>
        <taxon>Alteromonadales</taxon>
        <taxon>Moritellaceae</taxon>
        <taxon>Moritella</taxon>
    </lineage>
</organism>
<sequence length="144" mass="15439">MKNQRGVTLFIVIIILVVITSLAAAVITQTRLGQHSIGLTQDKLANEQALLGSVSEVMSNPNLINDIMAWGEGASSALSTSGTSHVTLEQRGEGHCKRSENASSVNLINCRFVKMDFTQNDGPRVKGLAMTAGVEQQFLAVKNK</sequence>
<keyword evidence="1" id="KW-1133">Transmembrane helix</keyword>
<evidence type="ECO:0000313" key="3">
    <source>
        <dbReference type="EMBL" id="SGY82590.1"/>
    </source>
</evidence>
<evidence type="ECO:0000256" key="1">
    <source>
        <dbReference type="SAM" id="Phobius"/>
    </source>
</evidence>
<evidence type="ECO:0000313" key="5">
    <source>
        <dbReference type="Proteomes" id="UP000183794"/>
    </source>
</evidence>
<accession>A0A090I9X7</accession>
<evidence type="ECO:0000313" key="2">
    <source>
        <dbReference type="EMBL" id="SGY82138.1"/>
    </source>
</evidence>
<dbReference type="HOGENOM" id="CLU_149130_0_0_6"/>
<dbReference type="EMBL" id="FPLJ01000005">
    <property type="protein sequence ID" value="SGY82138.1"/>
    <property type="molecule type" value="Genomic_DNA"/>
</dbReference>
<reference evidence="3 5" key="1">
    <citation type="submission" date="2016-11" db="EMBL/GenBank/DDBJ databases">
        <authorList>
            <person name="Jaros S."/>
            <person name="Januszkiewicz K."/>
            <person name="Wedrychowicz H."/>
        </authorList>
    </citation>
    <scope>NUCLEOTIDE SEQUENCE [LARGE SCALE GENOMIC DNA]</scope>
    <source>
        <strain evidence="3">NVI 5450</strain>
    </source>
</reference>
<feature type="transmembrane region" description="Helical" evidence="1">
    <location>
        <begin position="7"/>
        <end position="27"/>
    </location>
</feature>
<dbReference type="Proteomes" id="UP000182660">
    <property type="component" value="Unassembled WGS sequence"/>
</dbReference>
<dbReference type="KEGG" id="mvs:MVIS_0476"/>
<keyword evidence="1" id="KW-0472">Membrane</keyword>
<protein>
    <submittedName>
        <fullName evidence="3">Uncharacterized protein</fullName>
    </submittedName>
</protein>
<dbReference type="RefSeq" id="WP_045108932.1">
    <property type="nucleotide sequence ID" value="NZ_CAWQZC010000077.1"/>
</dbReference>
<dbReference type="GeneID" id="61293921"/>
<dbReference type="OrthoDB" id="6400135at2"/>
<dbReference type="Proteomes" id="UP000183794">
    <property type="component" value="Unassembled WGS sequence"/>
</dbReference>
<keyword evidence="1" id="KW-0812">Transmembrane</keyword>
<dbReference type="EMBL" id="FPLD01000005">
    <property type="protein sequence ID" value="SGY82590.1"/>
    <property type="molecule type" value="Genomic_DNA"/>
</dbReference>
<reference evidence="2 4" key="2">
    <citation type="submission" date="2016-11" db="EMBL/GenBank/DDBJ databases">
        <authorList>
            <person name="Klemetsen T."/>
        </authorList>
    </citation>
    <scope>NUCLEOTIDE SEQUENCE [LARGE SCALE GENOMIC DNA]</scope>
    <source>
        <strain evidence="2">MT 2528</strain>
    </source>
</reference>
<name>A0A090I9X7_9GAMM</name>
<evidence type="ECO:0000313" key="4">
    <source>
        <dbReference type="Proteomes" id="UP000182660"/>
    </source>
</evidence>